<protein>
    <recommendedName>
        <fullName evidence="1">RNase H type-1 domain-containing protein</fullName>
    </recommendedName>
</protein>
<sequence length="225" mass="25845">MEWLGHGIQSAISSSKWSYLLYFEVHSGKVQSKLNNWEAKQLSLAGDDRINWIGTSTGSFSVKSAYRSLRESFWHTKDKWWKEGYRPTWSYLLCRHGNEGSIHILRDCSIARGVWLQVVLVEIQSMFFAGNWIQLYTDGSVKMDVGVAAVGEKGYQKVMIHVDHLEVGKAIQDVHLAYSSSALLRKIHMSLQVIQHWKIKHITKERNQVADHIVKMATIRSTVMQ</sequence>
<dbReference type="OrthoDB" id="1752183at2759"/>
<organism evidence="2 3">
    <name type="scientific">Gossypium schwendimanii</name>
    <name type="common">Cotton</name>
    <dbReference type="NCBI Taxonomy" id="34291"/>
    <lineage>
        <taxon>Eukaryota</taxon>
        <taxon>Viridiplantae</taxon>
        <taxon>Streptophyta</taxon>
        <taxon>Embryophyta</taxon>
        <taxon>Tracheophyta</taxon>
        <taxon>Spermatophyta</taxon>
        <taxon>Magnoliopsida</taxon>
        <taxon>eudicotyledons</taxon>
        <taxon>Gunneridae</taxon>
        <taxon>Pentapetalae</taxon>
        <taxon>rosids</taxon>
        <taxon>malvids</taxon>
        <taxon>Malvales</taxon>
        <taxon>Malvaceae</taxon>
        <taxon>Malvoideae</taxon>
        <taxon>Gossypium</taxon>
    </lineage>
</organism>
<name>A0A7J9MSL4_GOSSC</name>
<reference evidence="2 3" key="1">
    <citation type="journal article" date="2019" name="Genome Biol. Evol.">
        <title>Insights into the evolution of the New World diploid cottons (Gossypium, subgenus Houzingenia) based on genome sequencing.</title>
        <authorList>
            <person name="Grover C.E."/>
            <person name="Arick M.A. 2nd"/>
            <person name="Thrash A."/>
            <person name="Conover J.L."/>
            <person name="Sanders W.S."/>
            <person name="Peterson D.G."/>
            <person name="Frelichowski J.E."/>
            <person name="Scheffler J.A."/>
            <person name="Scheffler B.E."/>
            <person name="Wendel J.F."/>
        </authorList>
    </citation>
    <scope>NUCLEOTIDE SEQUENCE [LARGE SCALE GENOMIC DNA]</scope>
    <source>
        <strain evidence="2">1</strain>
        <tissue evidence="2">Leaf</tissue>
    </source>
</reference>
<evidence type="ECO:0000313" key="2">
    <source>
        <dbReference type="EMBL" id="MBA0874052.1"/>
    </source>
</evidence>
<feature type="domain" description="RNase H type-1" evidence="1">
    <location>
        <begin position="146"/>
        <end position="217"/>
    </location>
</feature>
<dbReference type="InterPro" id="IPR002156">
    <property type="entry name" value="RNaseH_domain"/>
</dbReference>
<dbReference type="EMBL" id="JABFAF010000013">
    <property type="protein sequence ID" value="MBA0874052.1"/>
    <property type="molecule type" value="Genomic_DNA"/>
</dbReference>
<dbReference type="GO" id="GO:0003676">
    <property type="term" value="F:nucleic acid binding"/>
    <property type="evidence" value="ECO:0007669"/>
    <property type="project" value="InterPro"/>
</dbReference>
<gene>
    <name evidence="2" type="ORF">Goshw_010932</name>
</gene>
<accession>A0A7J9MSL4</accession>
<comment type="caution">
    <text evidence="2">The sequence shown here is derived from an EMBL/GenBank/DDBJ whole genome shotgun (WGS) entry which is preliminary data.</text>
</comment>
<evidence type="ECO:0000313" key="3">
    <source>
        <dbReference type="Proteomes" id="UP000593576"/>
    </source>
</evidence>
<proteinExistence type="predicted"/>
<dbReference type="GO" id="GO:0004523">
    <property type="term" value="F:RNA-DNA hybrid ribonuclease activity"/>
    <property type="evidence" value="ECO:0007669"/>
    <property type="project" value="InterPro"/>
</dbReference>
<evidence type="ECO:0000259" key="1">
    <source>
        <dbReference type="Pfam" id="PF13456"/>
    </source>
</evidence>
<dbReference type="Proteomes" id="UP000593576">
    <property type="component" value="Unassembled WGS sequence"/>
</dbReference>
<dbReference type="Pfam" id="PF13456">
    <property type="entry name" value="RVT_3"/>
    <property type="match status" value="1"/>
</dbReference>
<keyword evidence="3" id="KW-1185">Reference proteome</keyword>
<dbReference type="AlphaFoldDB" id="A0A7J9MSL4"/>
<feature type="non-terminal residue" evidence="2">
    <location>
        <position position="1"/>
    </location>
</feature>